<protein>
    <submittedName>
        <fullName evidence="1">Uncharacterized protein</fullName>
    </submittedName>
</protein>
<evidence type="ECO:0000313" key="2">
    <source>
        <dbReference type="Proteomes" id="UP000308600"/>
    </source>
</evidence>
<accession>A0ACD3BEL5</accession>
<evidence type="ECO:0000313" key="1">
    <source>
        <dbReference type="EMBL" id="TFK76310.1"/>
    </source>
</evidence>
<reference evidence="1 2" key="1">
    <citation type="journal article" date="2019" name="Nat. Ecol. Evol.">
        <title>Megaphylogeny resolves global patterns of mushroom evolution.</title>
        <authorList>
            <person name="Varga T."/>
            <person name="Krizsan K."/>
            <person name="Foldi C."/>
            <person name="Dima B."/>
            <person name="Sanchez-Garcia M."/>
            <person name="Sanchez-Ramirez S."/>
            <person name="Szollosi G.J."/>
            <person name="Szarkandi J.G."/>
            <person name="Papp V."/>
            <person name="Albert L."/>
            <person name="Andreopoulos W."/>
            <person name="Angelini C."/>
            <person name="Antonin V."/>
            <person name="Barry K.W."/>
            <person name="Bougher N.L."/>
            <person name="Buchanan P."/>
            <person name="Buyck B."/>
            <person name="Bense V."/>
            <person name="Catcheside P."/>
            <person name="Chovatia M."/>
            <person name="Cooper J."/>
            <person name="Damon W."/>
            <person name="Desjardin D."/>
            <person name="Finy P."/>
            <person name="Geml J."/>
            <person name="Haridas S."/>
            <person name="Hughes K."/>
            <person name="Justo A."/>
            <person name="Karasinski D."/>
            <person name="Kautmanova I."/>
            <person name="Kiss B."/>
            <person name="Kocsube S."/>
            <person name="Kotiranta H."/>
            <person name="LaButti K.M."/>
            <person name="Lechner B.E."/>
            <person name="Liimatainen K."/>
            <person name="Lipzen A."/>
            <person name="Lukacs Z."/>
            <person name="Mihaltcheva S."/>
            <person name="Morgado L.N."/>
            <person name="Niskanen T."/>
            <person name="Noordeloos M.E."/>
            <person name="Ohm R.A."/>
            <person name="Ortiz-Santana B."/>
            <person name="Ovrebo C."/>
            <person name="Racz N."/>
            <person name="Riley R."/>
            <person name="Savchenko A."/>
            <person name="Shiryaev A."/>
            <person name="Soop K."/>
            <person name="Spirin V."/>
            <person name="Szebenyi C."/>
            <person name="Tomsovsky M."/>
            <person name="Tulloss R.E."/>
            <person name="Uehling J."/>
            <person name="Grigoriev I.V."/>
            <person name="Vagvolgyi C."/>
            <person name="Papp T."/>
            <person name="Martin F.M."/>
            <person name="Miettinen O."/>
            <person name="Hibbett D.S."/>
            <person name="Nagy L.G."/>
        </authorList>
    </citation>
    <scope>NUCLEOTIDE SEQUENCE [LARGE SCALE GENOMIC DNA]</scope>
    <source>
        <strain evidence="1 2">NL-1719</strain>
    </source>
</reference>
<organism evidence="1 2">
    <name type="scientific">Pluteus cervinus</name>
    <dbReference type="NCBI Taxonomy" id="181527"/>
    <lineage>
        <taxon>Eukaryota</taxon>
        <taxon>Fungi</taxon>
        <taxon>Dikarya</taxon>
        <taxon>Basidiomycota</taxon>
        <taxon>Agaricomycotina</taxon>
        <taxon>Agaricomycetes</taxon>
        <taxon>Agaricomycetidae</taxon>
        <taxon>Agaricales</taxon>
        <taxon>Pluteineae</taxon>
        <taxon>Pluteaceae</taxon>
        <taxon>Pluteus</taxon>
    </lineage>
</organism>
<name>A0ACD3BEL5_9AGAR</name>
<gene>
    <name evidence="1" type="ORF">BDN72DRAFT_954077</name>
</gene>
<keyword evidence="2" id="KW-1185">Reference proteome</keyword>
<proteinExistence type="predicted"/>
<dbReference type="Proteomes" id="UP000308600">
    <property type="component" value="Unassembled WGS sequence"/>
</dbReference>
<sequence length="403" mass="44156">MSYRDPYAEQYRTNSHDNYHPSQSQPQQYQPYGAGDSGQDNFNPYLTTQPHQTYDQGGATGAVSATAGGYDGYDHGYQGGGGALRDPYAFDDDRRGYHSPEEDDHHDYSGRGIGRQTSRRQAASPPVPGPQRGYSLEQRQRNASPPKLELETKDSAPYGRESVGSGFDRGEFTPRDPKDQSARAIRNYRLDYRGNLWSKGSRGRCIGRFFFCTVLILLFLVISVFLALALWIRPPNILINNVAPASTTGSTVQVQTGGVNINLGVAISVNNPNYFDVNFRTIKAEIFYPIANTPIGGGESNNVVFKSHTLTNWTFPFSIDYQVAKDPGGQIILDLSRKCGLSGTPGQLTVNYKITLGLRILFITINPVVSNSFSFDCPLSPQQIEGLLQSAGVSGLAGFLGDL</sequence>
<dbReference type="EMBL" id="ML208260">
    <property type="protein sequence ID" value="TFK76310.1"/>
    <property type="molecule type" value="Genomic_DNA"/>
</dbReference>